<protein>
    <recommendedName>
        <fullName evidence="4">Secreted protein</fullName>
    </recommendedName>
</protein>
<evidence type="ECO:0000256" key="1">
    <source>
        <dbReference type="SAM" id="SignalP"/>
    </source>
</evidence>
<evidence type="ECO:0000313" key="2">
    <source>
        <dbReference type="EMBL" id="RMC01248.1"/>
    </source>
</evidence>
<organism evidence="2 3">
    <name type="scientific">Hirundo rustica rustica</name>
    <dbReference type="NCBI Taxonomy" id="333673"/>
    <lineage>
        <taxon>Eukaryota</taxon>
        <taxon>Metazoa</taxon>
        <taxon>Chordata</taxon>
        <taxon>Craniata</taxon>
        <taxon>Vertebrata</taxon>
        <taxon>Euteleostomi</taxon>
        <taxon>Archelosauria</taxon>
        <taxon>Archosauria</taxon>
        <taxon>Dinosauria</taxon>
        <taxon>Saurischia</taxon>
        <taxon>Theropoda</taxon>
        <taxon>Coelurosauria</taxon>
        <taxon>Aves</taxon>
        <taxon>Neognathae</taxon>
        <taxon>Neoaves</taxon>
        <taxon>Telluraves</taxon>
        <taxon>Australaves</taxon>
        <taxon>Passeriformes</taxon>
        <taxon>Sylvioidea</taxon>
        <taxon>Hirundinidae</taxon>
        <taxon>Hirundo</taxon>
    </lineage>
</organism>
<evidence type="ECO:0008006" key="4">
    <source>
        <dbReference type="Google" id="ProtNLM"/>
    </source>
</evidence>
<dbReference type="OrthoDB" id="9400281at2759"/>
<sequence length="196" mass="21696">MTSLLLLATPFLIQARMPLALLATWAHCWLMSCHWHQHPLVPSLLGTIQPHLPQPITLQGVTAAKVQHSALGLTQLQLVRLCPSIQPVQISLQSHPTFQEIDTRSQLSVIRKFTHQRFDTLIHVISKVIEQNCAQHRPLRDTTGDWLPAGCSTVHRHSLGPAIQPLPNPAKRAPVRATGLPAYPGVCCGRQCQKPC</sequence>
<dbReference type="EMBL" id="QRBI01000139">
    <property type="protein sequence ID" value="RMC01248.1"/>
    <property type="molecule type" value="Genomic_DNA"/>
</dbReference>
<accession>A0A3M0JJD2</accession>
<keyword evidence="1" id="KW-0732">Signal</keyword>
<evidence type="ECO:0000313" key="3">
    <source>
        <dbReference type="Proteomes" id="UP000269221"/>
    </source>
</evidence>
<comment type="caution">
    <text evidence="2">The sequence shown here is derived from an EMBL/GenBank/DDBJ whole genome shotgun (WGS) entry which is preliminary data.</text>
</comment>
<name>A0A3M0JJD2_HIRRU</name>
<reference evidence="2 3" key="1">
    <citation type="submission" date="2018-07" db="EMBL/GenBank/DDBJ databases">
        <title>A high quality draft genome assembly of the barn swallow (H. rustica rustica).</title>
        <authorList>
            <person name="Formenti G."/>
            <person name="Chiara M."/>
            <person name="Poveda L."/>
            <person name="Francoijs K.-J."/>
            <person name="Bonisoli-Alquati A."/>
            <person name="Canova L."/>
            <person name="Gianfranceschi L."/>
            <person name="Horner D.S."/>
            <person name="Saino N."/>
        </authorList>
    </citation>
    <scope>NUCLEOTIDE SEQUENCE [LARGE SCALE GENOMIC DNA]</scope>
    <source>
        <strain evidence="2">Chelidonia</strain>
        <tissue evidence="2">Blood</tissue>
    </source>
</reference>
<gene>
    <name evidence="2" type="ORF">DUI87_22197</name>
</gene>
<dbReference type="Proteomes" id="UP000269221">
    <property type="component" value="Unassembled WGS sequence"/>
</dbReference>
<feature type="signal peptide" evidence="1">
    <location>
        <begin position="1"/>
        <end position="15"/>
    </location>
</feature>
<proteinExistence type="predicted"/>
<keyword evidence="3" id="KW-1185">Reference proteome</keyword>
<feature type="chain" id="PRO_5018134998" description="Secreted protein" evidence="1">
    <location>
        <begin position="16"/>
        <end position="196"/>
    </location>
</feature>
<dbReference type="AlphaFoldDB" id="A0A3M0JJD2"/>